<protein>
    <submittedName>
        <fullName evidence="1">Uncharacterized protein</fullName>
    </submittedName>
</protein>
<proteinExistence type="predicted"/>
<reference evidence="1" key="1">
    <citation type="submission" date="2023-04" db="EMBL/GenBank/DDBJ databases">
        <title>Draft Genome sequencing of Naganishia species isolated from polar environments using Oxford Nanopore Technology.</title>
        <authorList>
            <person name="Leo P."/>
            <person name="Venkateswaran K."/>
        </authorList>
    </citation>
    <scope>NUCLEOTIDE SEQUENCE</scope>
    <source>
        <strain evidence="1">MNA-CCFEE 5261</strain>
    </source>
</reference>
<dbReference type="Proteomes" id="UP001241377">
    <property type="component" value="Unassembled WGS sequence"/>
</dbReference>
<dbReference type="EMBL" id="JASBWR010000065">
    <property type="protein sequence ID" value="KAJ9100203.1"/>
    <property type="molecule type" value="Genomic_DNA"/>
</dbReference>
<accession>A0ACC2VMA2</accession>
<sequence>MSKEFTSVVSDSSSVSESRRRQIRRDEAIRRRIDHEFSKKRRTPTKPKIPRRGLPGSVLALKPSEPVTCTKNTTIYEVAQLMLAKRCNCVLIVDDHEKLLGLFTSKDLAFRVVGSGLDATVATVGQVMTSNPLTSSATSPASQALDQMLEHKFRHMPVVEDSNTEIIGVLDIVTFYKKQMKKFERLNANSARLFDTLDVLHNDLGMESNPPHIEEYLESLRSQVNGPTIQSVVGNVSRPVFASLKATVYEVANMMKANNTSVILIRDGSGKVVGIVSSKDVTFRAIAAGLNPKICSVVRVMTANPDVVNTSTTIRQALKQMLDGNYLNLPVEDSSHSIIAVVDVLSLIHATLQNVGPAELEGDGSRWNNFWTTVDDELESGRSVNDSGELNSFLMEIKPSDSVSHTASPLKNRVRSLNQTQSMTGSDSILDSLESFVVKLRTSSKIFILPLEDDMDIDNLAFEISQRANRPEESIVLSYLDEDGDKISLQNKTDLLQYITRHKAKGKNKVDVWVDSVTPTKTTMVGSQWIIPATFLIAATAVVVYTLQRKR</sequence>
<gene>
    <name evidence="1" type="ORF">QFC19_005736</name>
</gene>
<evidence type="ECO:0000313" key="1">
    <source>
        <dbReference type="EMBL" id="KAJ9100203.1"/>
    </source>
</evidence>
<evidence type="ECO:0000313" key="2">
    <source>
        <dbReference type="Proteomes" id="UP001241377"/>
    </source>
</evidence>
<name>A0ACC2VMA2_9TREE</name>
<comment type="caution">
    <text evidence="1">The sequence shown here is derived from an EMBL/GenBank/DDBJ whole genome shotgun (WGS) entry which is preliminary data.</text>
</comment>
<organism evidence="1 2">
    <name type="scientific">Naganishia cerealis</name>
    <dbReference type="NCBI Taxonomy" id="610337"/>
    <lineage>
        <taxon>Eukaryota</taxon>
        <taxon>Fungi</taxon>
        <taxon>Dikarya</taxon>
        <taxon>Basidiomycota</taxon>
        <taxon>Agaricomycotina</taxon>
        <taxon>Tremellomycetes</taxon>
        <taxon>Filobasidiales</taxon>
        <taxon>Filobasidiaceae</taxon>
        <taxon>Naganishia</taxon>
    </lineage>
</organism>
<keyword evidence="2" id="KW-1185">Reference proteome</keyword>